<dbReference type="AlphaFoldDB" id="X1H6Z1"/>
<name>X1H6Z1_9ZZZZ</name>
<evidence type="ECO:0000313" key="1">
    <source>
        <dbReference type="EMBL" id="GAH41068.1"/>
    </source>
</evidence>
<protein>
    <submittedName>
        <fullName evidence="1">Uncharacterized protein</fullName>
    </submittedName>
</protein>
<feature type="non-terminal residue" evidence="1">
    <location>
        <position position="418"/>
    </location>
</feature>
<gene>
    <name evidence="1" type="ORF">S03H2_13972</name>
</gene>
<comment type="caution">
    <text evidence="1">The sequence shown here is derived from an EMBL/GenBank/DDBJ whole genome shotgun (WGS) entry which is preliminary data.</text>
</comment>
<sequence>VAICTNTSTDDPEPQICADGAGGAIITWTDNRTGTGDYDIYAQRVNSTGDPQWTDQGEPVCTYKTHKDSPEIIGDGSHGAVIAWEDSRNINQDIYAQRINSNGITQWTSPSAGGKPVCTFTEYQYHIRMCTDGVGGAIITWNDARYGSNNETVFAQRIDVDGNLRFSAENEKICIISNNMDEVNVHIISGDNGGAIIAWEDNRTSGIDDYLDIYAQKINSTGDAQWDDQGKPVCTADFDQWTSSMVSDGSGGAIIAWGDDRHVSREDAYIQKINSFGDAQWTPNGLAISTKTDDQYHPEVCSDGAGGAYVAFTDKSGLDEDVYAQHVNSQGIPQWTIDGVIICNENDYQYDPEIISDEVGGAIIVWWDYRDGNADIYAQRVEKIAVFLPSDGNGGGDDNVKSEVFDPTMIVVIGLIVV</sequence>
<reference evidence="1" key="1">
    <citation type="journal article" date="2014" name="Front. Microbiol.">
        <title>High frequency of phylogenetically diverse reductive dehalogenase-homologous genes in deep subseafloor sedimentary metagenomes.</title>
        <authorList>
            <person name="Kawai M."/>
            <person name="Futagami T."/>
            <person name="Toyoda A."/>
            <person name="Takaki Y."/>
            <person name="Nishi S."/>
            <person name="Hori S."/>
            <person name="Arai W."/>
            <person name="Tsubouchi T."/>
            <person name="Morono Y."/>
            <person name="Uchiyama I."/>
            <person name="Ito T."/>
            <person name="Fujiyama A."/>
            <person name="Inagaki F."/>
            <person name="Takami H."/>
        </authorList>
    </citation>
    <scope>NUCLEOTIDE SEQUENCE</scope>
    <source>
        <strain evidence="1">Expedition CK06-06</strain>
    </source>
</reference>
<organism evidence="1">
    <name type="scientific">marine sediment metagenome</name>
    <dbReference type="NCBI Taxonomy" id="412755"/>
    <lineage>
        <taxon>unclassified sequences</taxon>
        <taxon>metagenomes</taxon>
        <taxon>ecological metagenomes</taxon>
    </lineage>
</organism>
<feature type="non-terminal residue" evidence="1">
    <location>
        <position position="1"/>
    </location>
</feature>
<accession>X1H6Z1</accession>
<proteinExistence type="predicted"/>
<dbReference type="EMBL" id="BARU01007084">
    <property type="protein sequence ID" value="GAH41068.1"/>
    <property type="molecule type" value="Genomic_DNA"/>
</dbReference>